<proteinExistence type="predicted"/>
<sequence>MFGIADTVTFTIAAAVLMALLNLKGLLFFPSMMVQLVGARYRKSGAVGKGGVGALFLAFAAKLWTA</sequence>
<dbReference type="EMBL" id="JARVII010000001">
    <property type="protein sequence ID" value="MDG9698198.1"/>
    <property type="molecule type" value="Genomic_DNA"/>
</dbReference>
<feature type="transmembrane region" description="Helical" evidence="1">
    <location>
        <begin position="12"/>
        <end position="34"/>
    </location>
</feature>
<evidence type="ECO:0000313" key="3">
    <source>
        <dbReference type="Proteomes" id="UP001237156"/>
    </source>
</evidence>
<gene>
    <name evidence="2" type="ORF">QB898_00420</name>
</gene>
<dbReference type="Proteomes" id="UP001237156">
    <property type="component" value="Unassembled WGS sequence"/>
</dbReference>
<organism evidence="2 3">
    <name type="scientific">Ottowia cancrivicina</name>
    <dbReference type="NCBI Taxonomy" id="3040346"/>
    <lineage>
        <taxon>Bacteria</taxon>
        <taxon>Pseudomonadati</taxon>
        <taxon>Pseudomonadota</taxon>
        <taxon>Betaproteobacteria</taxon>
        <taxon>Burkholderiales</taxon>
        <taxon>Comamonadaceae</taxon>
        <taxon>Ottowia</taxon>
    </lineage>
</organism>
<dbReference type="RefSeq" id="WP_279523351.1">
    <property type="nucleotide sequence ID" value="NZ_JARVII010000001.1"/>
</dbReference>
<comment type="caution">
    <text evidence="2">The sequence shown here is derived from an EMBL/GenBank/DDBJ whole genome shotgun (WGS) entry which is preliminary data.</text>
</comment>
<evidence type="ECO:0000256" key="1">
    <source>
        <dbReference type="SAM" id="Phobius"/>
    </source>
</evidence>
<name>A0AAW6RGY4_9BURK</name>
<dbReference type="AlphaFoldDB" id="A0AAW6RGY4"/>
<protein>
    <submittedName>
        <fullName evidence="2">Uncharacterized protein</fullName>
    </submittedName>
</protein>
<keyword evidence="1" id="KW-0472">Membrane</keyword>
<reference evidence="2 3" key="1">
    <citation type="submission" date="2023-04" db="EMBL/GenBank/DDBJ databases">
        <title>Ottowia paracancer sp. nov., isolated from human stomach.</title>
        <authorList>
            <person name="Song Y."/>
        </authorList>
    </citation>
    <scope>NUCLEOTIDE SEQUENCE [LARGE SCALE GENOMIC DNA]</scope>
    <source>
        <strain evidence="2 3">10c7w1</strain>
    </source>
</reference>
<keyword evidence="1" id="KW-0812">Transmembrane</keyword>
<evidence type="ECO:0000313" key="2">
    <source>
        <dbReference type="EMBL" id="MDG9698198.1"/>
    </source>
</evidence>
<keyword evidence="3" id="KW-1185">Reference proteome</keyword>
<accession>A0AAW6RGY4</accession>
<feature type="transmembrane region" description="Helical" evidence="1">
    <location>
        <begin position="46"/>
        <end position="64"/>
    </location>
</feature>
<keyword evidence="1" id="KW-1133">Transmembrane helix</keyword>